<name>A0A1N7SC09_9BURK</name>
<gene>
    <name evidence="2" type="ORF">BN2475_510026</name>
</gene>
<keyword evidence="1" id="KW-0812">Transmembrane</keyword>
<dbReference type="EMBL" id="CYGX02000051">
    <property type="protein sequence ID" value="SIT44938.1"/>
    <property type="molecule type" value="Genomic_DNA"/>
</dbReference>
<dbReference type="RefSeq" id="WP_245841495.1">
    <property type="nucleotide sequence ID" value="NZ_CYGX02000051.1"/>
</dbReference>
<dbReference type="Proteomes" id="UP000187012">
    <property type="component" value="Unassembled WGS sequence"/>
</dbReference>
<evidence type="ECO:0000256" key="1">
    <source>
        <dbReference type="SAM" id="Phobius"/>
    </source>
</evidence>
<keyword evidence="1" id="KW-1133">Transmembrane helix</keyword>
<accession>A0A1N7SC09</accession>
<feature type="transmembrane region" description="Helical" evidence="1">
    <location>
        <begin position="21"/>
        <end position="41"/>
    </location>
</feature>
<organism evidence="2 3">
    <name type="scientific">Paraburkholderia ribeironis</name>
    <dbReference type="NCBI Taxonomy" id="1247936"/>
    <lineage>
        <taxon>Bacteria</taxon>
        <taxon>Pseudomonadati</taxon>
        <taxon>Pseudomonadota</taxon>
        <taxon>Betaproteobacteria</taxon>
        <taxon>Burkholderiales</taxon>
        <taxon>Burkholderiaceae</taxon>
        <taxon>Paraburkholderia</taxon>
    </lineage>
</organism>
<proteinExistence type="predicted"/>
<keyword evidence="1" id="KW-0472">Membrane</keyword>
<dbReference type="AlphaFoldDB" id="A0A1N7SC09"/>
<evidence type="ECO:0000313" key="3">
    <source>
        <dbReference type="Proteomes" id="UP000187012"/>
    </source>
</evidence>
<dbReference type="STRING" id="1247936.BN2475_510026"/>
<keyword evidence="3" id="KW-1185">Reference proteome</keyword>
<sequence length="85" mass="9382">MSTDSFGYKQELKRSLTFADLVIYGIVFMIPIAPFAIYGYVSDASGGDGPACLHHRHGRDVLHRAELGVIVLFVQNLAIWSESLV</sequence>
<reference evidence="2 3" key="1">
    <citation type="submission" date="2016-12" db="EMBL/GenBank/DDBJ databases">
        <authorList>
            <person name="Song W.-J."/>
            <person name="Kurnit D.M."/>
        </authorList>
    </citation>
    <scope>NUCLEOTIDE SEQUENCE [LARGE SCALE GENOMIC DNA]</scope>
    <source>
        <strain evidence="2 3">STM7296</strain>
    </source>
</reference>
<evidence type="ECO:0000313" key="2">
    <source>
        <dbReference type="EMBL" id="SIT44938.1"/>
    </source>
</evidence>
<protein>
    <submittedName>
        <fullName evidence="2">Uncharacterized protein</fullName>
    </submittedName>
</protein>